<protein>
    <submittedName>
        <fullName evidence="1">Uncharacterized protein</fullName>
    </submittedName>
</protein>
<dbReference type="Proteomes" id="UP000054721">
    <property type="component" value="Unassembled WGS sequence"/>
</dbReference>
<accession>A0A0V1KMT3</accession>
<organism evidence="1 2">
    <name type="scientific">Trichinella nativa</name>
    <dbReference type="NCBI Taxonomy" id="6335"/>
    <lineage>
        <taxon>Eukaryota</taxon>
        <taxon>Metazoa</taxon>
        <taxon>Ecdysozoa</taxon>
        <taxon>Nematoda</taxon>
        <taxon>Enoplea</taxon>
        <taxon>Dorylaimia</taxon>
        <taxon>Trichinellida</taxon>
        <taxon>Trichinellidae</taxon>
        <taxon>Trichinella</taxon>
    </lineage>
</organism>
<evidence type="ECO:0000313" key="2">
    <source>
        <dbReference type="Proteomes" id="UP000054721"/>
    </source>
</evidence>
<dbReference type="AlphaFoldDB" id="A0A0V1KMT3"/>
<gene>
    <name evidence="1" type="ORF">T02_14093</name>
</gene>
<comment type="caution">
    <text evidence="1">The sequence shown here is derived from an EMBL/GenBank/DDBJ whole genome shotgun (WGS) entry which is preliminary data.</text>
</comment>
<reference evidence="1 2" key="1">
    <citation type="submission" date="2015-05" db="EMBL/GenBank/DDBJ databases">
        <title>Evolution of Trichinella species and genotypes.</title>
        <authorList>
            <person name="Korhonen P.K."/>
            <person name="Edoardo P."/>
            <person name="Giuseppe L.R."/>
            <person name="Gasser R.B."/>
        </authorList>
    </citation>
    <scope>NUCLEOTIDE SEQUENCE [LARGE SCALE GENOMIC DNA]</scope>
    <source>
        <strain evidence="1">ISS10</strain>
    </source>
</reference>
<dbReference type="EMBL" id="JYDW01000411">
    <property type="protein sequence ID" value="KRZ48418.1"/>
    <property type="molecule type" value="Genomic_DNA"/>
</dbReference>
<evidence type="ECO:0000313" key="1">
    <source>
        <dbReference type="EMBL" id="KRZ48418.1"/>
    </source>
</evidence>
<sequence length="126" mass="13850">MGSEGCGGRIYQPTSVEKQKTGGCNIMNEWVRCGERVHHSEWMVEGLASQYTTLIEQAQQGCRAGILLLEFGGGSGRKMQPRKRMADGVTGKWMAGTENLMDAGLRAGGNTTLKDWERDSRSILQL</sequence>
<proteinExistence type="predicted"/>
<name>A0A0V1KMT3_9BILA</name>
<keyword evidence="2" id="KW-1185">Reference proteome</keyword>